<keyword evidence="7" id="KW-1185">Reference proteome</keyword>
<name>A0A841GQH9_9BACT</name>
<dbReference type="Gene3D" id="3.30.1340.10">
    <property type="entry name" value="HPr-like"/>
    <property type="match status" value="1"/>
</dbReference>
<sequence length="96" mass="10527">MNVNVNGMEHTNQVTIVNRYGLHARPAAEFVKLANRFQSEVFIGKDDVEVSGKSIMGVMMLAAECGSEVRIRASGDDAREAVDALTQLVQNRFGED</sequence>
<evidence type="ECO:0000256" key="1">
    <source>
        <dbReference type="ARBA" id="ARBA00004496"/>
    </source>
</evidence>
<dbReference type="EMBL" id="JACHIA010000003">
    <property type="protein sequence ID" value="MBB6069742.1"/>
    <property type="molecule type" value="Genomic_DNA"/>
</dbReference>
<dbReference type="CDD" id="cd00367">
    <property type="entry name" value="PTS-HPr_like"/>
    <property type="match status" value="1"/>
</dbReference>
<keyword evidence="3" id="KW-0963">Cytoplasm</keyword>
<evidence type="ECO:0000313" key="6">
    <source>
        <dbReference type="EMBL" id="MBB6069742.1"/>
    </source>
</evidence>
<dbReference type="AlphaFoldDB" id="A0A841GQH9"/>
<dbReference type="Pfam" id="PF00381">
    <property type="entry name" value="PTS-HPr"/>
    <property type="match status" value="1"/>
</dbReference>
<dbReference type="PANTHER" id="PTHR33705:SF2">
    <property type="entry name" value="PHOSPHOCARRIER PROTEIN NPR"/>
    <property type="match status" value="1"/>
</dbReference>
<evidence type="ECO:0000313" key="7">
    <source>
        <dbReference type="Proteomes" id="UP000582837"/>
    </source>
</evidence>
<dbReference type="NCBIfam" id="TIGR01003">
    <property type="entry name" value="PTS_HPr_family"/>
    <property type="match status" value="1"/>
</dbReference>
<organism evidence="6 7">
    <name type="scientific">Longimicrobium terrae</name>
    <dbReference type="NCBI Taxonomy" id="1639882"/>
    <lineage>
        <taxon>Bacteria</taxon>
        <taxon>Pseudomonadati</taxon>
        <taxon>Gemmatimonadota</taxon>
        <taxon>Longimicrobiia</taxon>
        <taxon>Longimicrobiales</taxon>
        <taxon>Longimicrobiaceae</taxon>
        <taxon>Longimicrobium</taxon>
    </lineage>
</organism>
<dbReference type="PANTHER" id="PTHR33705">
    <property type="entry name" value="PHOSPHOCARRIER PROTEIN HPR"/>
    <property type="match status" value="1"/>
</dbReference>
<dbReference type="PROSITE" id="PS00369">
    <property type="entry name" value="PTS_HPR_HIS"/>
    <property type="match status" value="1"/>
</dbReference>
<protein>
    <submittedName>
        <fullName evidence="6">Phosphocarrier protein</fullName>
    </submittedName>
</protein>
<dbReference type="InterPro" id="IPR000032">
    <property type="entry name" value="HPr-like"/>
</dbReference>
<gene>
    <name evidence="6" type="ORF">HNQ61_001359</name>
</gene>
<dbReference type="GO" id="GO:0005737">
    <property type="term" value="C:cytoplasm"/>
    <property type="evidence" value="ECO:0007669"/>
    <property type="project" value="UniProtKB-SubCell"/>
</dbReference>
<evidence type="ECO:0000256" key="4">
    <source>
        <dbReference type="ARBA" id="ARBA00022683"/>
    </source>
</evidence>
<accession>A0A841GQH9</accession>
<comment type="subcellular location">
    <subcellularLocation>
        <location evidence="1">Cytoplasm</location>
    </subcellularLocation>
</comment>
<keyword evidence="4" id="KW-0598">Phosphotransferase system</keyword>
<dbReference type="GO" id="GO:0009401">
    <property type="term" value="P:phosphoenolpyruvate-dependent sugar phosphotransferase system"/>
    <property type="evidence" value="ECO:0007669"/>
    <property type="project" value="UniProtKB-KW"/>
</dbReference>
<comment type="caution">
    <text evidence="6">The sequence shown here is derived from an EMBL/GenBank/DDBJ whole genome shotgun (WGS) entry which is preliminary data.</text>
</comment>
<dbReference type="InterPro" id="IPR002114">
    <property type="entry name" value="PTS_HPr_Ser_P_site"/>
</dbReference>
<feature type="domain" description="HPr" evidence="5">
    <location>
        <begin position="9"/>
        <end position="96"/>
    </location>
</feature>
<dbReference type="InterPro" id="IPR001020">
    <property type="entry name" value="PTS_HPr_His_P_site"/>
</dbReference>
<proteinExistence type="inferred from homology"/>
<dbReference type="PROSITE" id="PS51350">
    <property type="entry name" value="PTS_HPR_DOM"/>
    <property type="match status" value="1"/>
</dbReference>
<evidence type="ECO:0000256" key="2">
    <source>
        <dbReference type="ARBA" id="ARBA00010736"/>
    </source>
</evidence>
<evidence type="ECO:0000256" key="3">
    <source>
        <dbReference type="ARBA" id="ARBA00022490"/>
    </source>
</evidence>
<dbReference type="PROSITE" id="PS00589">
    <property type="entry name" value="PTS_HPR_SER"/>
    <property type="match status" value="1"/>
</dbReference>
<reference evidence="6 7" key="1">
    <citation type="submission" date="2020-08" db="EMBL/GenBank/DDBJ databases">
        <title>Genomic Encyclopedia of Type Strains, Phase IV (KMG-IV): sequencing the most valuable type-strain genomes for metagenomic binning, comparative biology and taxonomic classification.</title>
        <authorList>
            <person name="Goeker M."/>
        </authorList>
    </citation>
    <scope>NUCLEOTIDE SEQUENCE [LARGE SCALE GENOMIC DNA]</scope>
    <source>
        <strain evidence="6 7">DSM 29007</strain>
    </source>
</reference>
<dbReference type="SUPFAM" id="SSF55594">
    <property type="entry name" value="HPr-like"/>
    <property type="match status" value="1"/>
</dbReference>
<dbReference type="InterPro" id="IPR035895">
    <property type="entry name" value="HPr-like_sf"/>
</dbReference>
<evidence type="ECO:0000259" key="5">
    <source>
        <dbReference type="PROSITE" id="PS51350"/>
    </source>
</evidence>
<dbReference type="InterPro" id="IPR050399">
    <property type="entry name" value="HPr"/>
</dbReference>
<comment type="similarity">
    <text evidence="2">Belongs to the HPr family.</text>
</comment>
<dbReference type="PRINTS" id="PR00107">
    <property type="entry name" value="PHOSPHOCPHPR"/>
</dbReference>
<dbReference type="Proteomes" id="UP000582837">
    <property type="component" value="Unassembled WGS sequence"/>
</dbReference>